<dbReference type="STRING" id="1915309.AXG55_07370"/>
<dbReference type="AlphaFoldDB" id="A0A1L4D0L8"/>
<name>A0A1L4D0L8_9BACT</name>
<keyword evidence="2" id="KW-1185">Reference proteome</keyword>
<dbReference type="EMBL" id="CP017834">
    <property type="protein sequence ID" value="APJ03734.1"/>
    <property type="molecule type" value="Genomic_DNA"/>
</dbReference>
<sequence length="60" mass="6807">MGCSSSSSKYPLTDHCNGSKFYNPVESSEHGFLDVVKLMFAFSFENWPEKLENSINLDIK</sequence>
<dbReference type="KEGG" id="saqi:AXG55_07370"/>
<protein>
    <submittedName>
        <fullName evidence="1">Uncharacterized protein</fullName>
    </submittedName>
</protein>
<accession>A0A1L4D0L8</accession>
<gene>
    <name evidence="1" type="ORF">AXG55_07370</name>
</gene>
<evidence type="ECO:0000313" key="2">
    <source>
        <dbReference type="Proteomes" id="UP000184731"/>
    </source>
</evidence>
<proteinExistence type="predicted"/>
<dbReference type="Proteomes" id="UP000184731">
    <property type="component" value="Chromosome"/>
</dbReference>
<reference evidence="1 2" key="1">
    <citation type="submission" date="2016-10" db="EMBL/GenBank/DDBJ databases">
        <title>Silvanigrella aquatica sp. nov., isolated from a freshwater lake located in the Black Forest, Germany, description of Silvanigrellaceae fam. nov., Silvanigrellales ord. nov., reclassification of the order Bdellovibrionales in the class Oligoflexia, reclassification of the families Bacteriovoracaceae and Halobacteriovoraceae in the new order Bacteriovoracales ord. nov., and reclassification of the family Pseudobacteriovoracaceae in the order Oligoflexiales.</title>
        <authorList>
            <person name="Hahn M.W."/>
            <person name="Schmidt J."/>
            <person name="Koll U."/>
            <person name="Rohde M."/>
            <person name="Verbag S."/>
            <person name="Pitt A."/>
            <person name="Nakai R."/>
            <person name="Naganuma T."/>
            <person name="Lang E."/>
        </authorList>
    </citation>
    <scope>NUCLEOTIDE SEQUENCE [LARGE SCALE GENOMIC DNA]</scope>
    <source>
        <strain evidence="1 2">MWH-Nonnen-W8red</strain>
    </source>
</reference>
<organism evidence="1 2">
    <name type="scientific">Silvanigrella aquatica</name>
    <dbReference type="NCBI Taxonomy" id="1915309"/>
    <lineage>
        <taxon>Bacteria</taxon>
        <taxon>Pseudomonadati</taxon>
        <taxon>Bdellovibrionota</taxon>
        <taxon>Oligoflexia</taxon>
        <taxon>Silvanigrellales</taxon>
        <taxon>Silvanigrellaceae</taxon>
        <taxon>Silvanigrella</taxon>
    </lineage>
</organism>
<evidence type="ECO:0000313" key="1">
    <source>
        <dbReference type="EMBL" id="APJ03734.1"/>
    </source>
</evidence>